<dbReference type="AlphaFoldDB" id="A0A9D2HU92"/>
<name>A0A9D2HU92_9BACE</name>
<dbReference type="Proteomes" id="UP000823860">
    <property type="component" value="Unassembled WGS sequence"/>
</dbReference>
<reference evidence="2" key="2">
    <citation type="submission" date="2021-04" db="EMBL/GenBank/DDBJ databases">
        <authorList>
            <person name="Gilroy R."/>
        </authorList>
    </citation>
    <scope>NUCLEOTIDE SEQUENCE</scope>
    <source>
        <strain evidence="2">ChiHecec1B25-7008</strain>
    </source>
</reference>
<gene>
    <name evidence="2" type="ORF">H9785_09360</name>
</gene>
<reference evidence="2" key="1">
    <citation type="journal article" date="2021" name="PeerJ">
        <title>Extensive microbial diversity within the chicken gut microbiome revealed by metagenomics and culture.</title>
        <authorList>
            <person name="Gilroy R."/>
            <person name="Ravi A."/>
            <person name="Getino M."/>
            <person name="Pursley I."/>
            <person name="Horton D.L."/>
            <person name="Alikhan N.F."/>
            <person name="Baker D."/>
            <person name="Gharbi K."/>
            <person name="Hall N."/>
            <person name="Watson M."/>
            <person name="Adriaenssens E.M."/>
            <person name="Foster-Nyarko E."/>
            <person name="Jarju S."/>
            <person name="Secka A."/>
            <person name="Antonio M."/>
            <person name="Oren A."/>
            <person name="Chaudhuri R.R."/>
            <person name="La Ragione R."/>
            <person name="Hildebrand F."/>
            <person name="Pallen M.J."/>
        </authorList>
    </citation>
    <scope>NUCLEOTIDE SEQUENCE</scope>
    <source>
        <strain evidence="2">ChiHecec1B25-7008</strain>
    </source>
</reference>
<keyword evidence="1" id="KW-1133">Transmembrane helix</keyword>
<keyword evidence="1" id="KW-0472">Membrane</keyword>
<sequence length="163" mass="18250">MESKVRVYGKAQNRTALGILHAYMKIHPEATVEKLRQAFPDSLNPDSGVKRLFIWREEKGAKGNWDGYFKGDDEVLTARYGTQVSLVKMWTKPSLARLIEHAKQYGIEVAEAAPADGAFQKGGFTLEYLNGWTPPVPKQKKGIPMWVWIVLVVIVIVAVVALL</sequence>
<keyword evidence="1" id="KW-0812">Transmembrane</keyword>
<dbReference type="EMBL" id="DWZE01000115">
    <property type="protein sequence ID" value="HJA84162.1"/>
    <property type="molecule type" value="Genomic_DNA"/>
</dbReference>
<evidence type="ECO:0000256" key="1">
    <source>
        <dbReference type="SAM" id="Phobius"/>
    </source>
</evidence>
<comment type="caution">
    <text evidence="2">The sequence shown here is derived from an EMBL/GenBank/DDBJ whole genome shotgun (WGS) entry which is preliminary data.</text>
</comment>
<evidence type="ECO:0000313" key="3">
    <source>
        <dbReference type="Proteomes" id="UP000823860"/>
    </source>
</evidence>
<feature type="transmembrane region" description="Helical" evidence="1">
    <location>
        <begin position="145"/>
        <end position="162"/>
    </location>
</feature>
<organism evidence="2 3">
    <name type="scientific">Candidatus Bacteroides intestinavium</name>
    <dbReference type="NCBI Taxonomy" id="2838469"/>
    <lineage>
        <taxon>Bacteria</taxon>
        <taxon>Pseudomonadati</taxon>
        <taxon>Bacteroidota</taxon>
        <taxon>Bacteroidia</taxon>
        <taxon>Bacteroidales</taxon>
        <taxon>Bacteroidaceae</taxon>
        <taxon>Bacteroides</taxon>
    </lineage>
</organism>
<accession>A0A9D2HU92</accession>
<proteinExistence type="predicted"/>
<evidence type="ECO:0000313" key="2">
    <source>
        <dbReference type="EMBL" id="HJA84162.1"/>
    </source>
</evidence>
<protein>
    <submittedName>
        <fullName evidence="2">Uncharacterized protein</fullName>
    </submittedName>
</protein>